<keyword evidence="7" id="KW-1185">Reference proteome</keyword>
<dbReference type="AlphaFoldDB" id="A0AAQ4S406"/>
<keyword evidence="4 5" id="KW-0472">Membrane</keyword>
<reference evidence="6" key="3">
    <citation type="submission" date="2025-09" db="UniProtKB">
        <authorList>
            <consortium name="Ensembl"/>
        </authorList>
    </citation>
    <scope>IDENTIFICATION</scope>
</reference>
<sequence>MLSKCYECLDITVLDCAVVTLLCCCVYQVWSVDGETTKHLWYDCMTNTGSYHCTPASDEDWIQAVQALMILSLLFCFFSLIAFVFQLFKLVKGGRFFFTAIFQILASEYVHSVCGF</sequence>
<dbReference type="Proteomes" id="UP000007635">
    <property type="component" value="Chromosome XI"/>
</dbReference>
<dbReference type="GeneTree" id="ENSGT01030000237243"/>
<evidence type="ECO:0000256" key="2">
    <source>
        <dbReference type="ARBA" id="ARBA00022692"/>
    </source>
</evidence>
<evidence type="ECO:0000313" key="7">
    <source>
        <dbReference type="Proteomes" id="UP000007635"/>
    </source>
</evidence>
<dbReference type="Gene3D" id="1.20.140.150">
    <property type="match status" value="1"/>
</dbReference>
<evidence type="ECO:0000256" key="3">
    <source>
        <dbReference type="ARBA" id="ARBA00022989"/>
    </source>
</evidence>
<name>A0AAQ4S406_GASAC</name>
<dbReference type="InterPro" id="IPR004031">
    <property type="entry name" value="PMP22/EMP/MP20/Claudin"/>
</dbReference>
<protein>
    <recommendedName>
        <fullName evidence="8">Peripheral myelin protein 22</fullName>
    </recommendedName>
</protein>
<feature type="transmembrane region" description="Helical" evidence="5">
    <location>
        <begin position="67"/>
        <end position="88"/>
    </location>
</feature>
<evidence type="ECO:0000256" key="4">
    <source>
        <dbReference type="ARBA" id="ARBA00023136"/>
    </source>
</evidence>
<dbReference type="GO" id="GO:0016020">
    <property type="term" value="C:membrane"/>
    <property type="evidence" value="ECO:0007669"/>
    <property type="project" value="UniProtKB-SubCell"/>
</dbReference>
<evidence type="ECO:0000313" key="6">
    <source>
        <dbReference type="Ensembl" id="ENSGACP00000069757.1"/>
    </source>
</evidence>
<dbReference type="Pfam" id="PF00822">
    <property type="entry name" value="PMP22_Claudin"/>
    <property type="match status" value="1"/>
</dbReference>
<keyword evidence="3 5" id="KW-1133">Transmembrane helix</keyword>
<keyword evidence="2 5" id="KW-0812">Transmembrane</keyword>
<feature type="transmembrane region" description="Helical" evidence="5">
    <location>
        <begin position="12"/>
        <end position="30"/>
    </location>
</feature>
<evidence type="ECO:0000256" key="1">
    <source>
        <dbReference type="ARBA" id="ARBA00004141"/>
    </source>
</evidence>
<reference evidence="6 7" key="1">
    <citation type="journal article" date="2021" name="G3 (Bethesda)">
        <title>Improved contiguity of the threespine stickleback genome using long-read sequencing.</title>
        <authorList>
            <person name="Nath S."/>
            <person name="Shaw D.E."/>
            <person name="White M.A."/>
        </authorList>
    </citation>
    <scope>NUCLEOTIDE SEQUENCE [LARGE SCALE GENOMIC DNA]</scope>
    <source>
        <strain evidence="6 7">Lake Benthic</strain>
    </source>
</reference>
<dbReference type="Ensembl" id="ENSGACT00000060029.1">
    <property type="protein sequence ID" value="ENSGACP00000069757.1"/>
    <property type="gene ID" value="ENSGACG00000026219.1"/>
</dbReference>
<comment type="subcellular location">
    <subcellularLocation>
        <location evidence="1">Membrane</location>
        <topology evidence="1">Multi-pass membrane protein</topology>
    </subcellularLocation>
</comment>
<evidence type="ECO:0000256" key="5">
    <source>
        <dbReference type="SAM" id="Phobius"/>
    </source>
</evidence>
<reference evidence="6" key="2">
    <citation type="submission" date="2025-08" db="UniProtKB">
        <authorList>
            <consortium name="Ensembl"/>
        </authorList>
    </citation>
    <scope>IDENTIFICATION</scope>
</reference>
<evidence type="ECO:0008006" key="8">
    <source>
        <dbReference type="Google" id="ProtNLM"/>
    </source>
</evidence>
<accession>A0AAQ4S406</accession>
<proteinExistence type="predicted"/>
<organism evidence="6 7">
    <name type="scientific">Gasterosteus aculeatus aculeatus</name>
    <name type="common">three-spined stickleback</name>
    <dbReference type="NCBI Taxonomy" id="481459"/>
    <lineage>
        <taxon>Eukaryota</taxon>
        <taxon>Metazoa</taxon>
        <taxon>Chordata</taxon>
        <taxon>Craniata</taxon>
        <taxon>Vertebrata</taxon>
        <taxon>Euteleostomi</taxon>
        <taxon>Actinopterygii</taxon>
        <taxon>Neopterygii</taxon>
        <taxon>Teleostei</taxon>
        <taxon>Neoteleostei</taxon>
        <taxon>Acanthomorphata</taxon>
        <taxon>Eupercaria</taxon>
        <taxon>Perciformes</taxon>
        <taxon>Cottioidei</taxon>
        <taxon>Gasterosteales</taxon>
        <taxon>Gasterosteidae</taxon>
        <taxon>Gasterosteus</taxon>
    </lineage>
</organism>